<evidence type="ECO:0000259" key="16">
    <source>
        <dbReference type="Pfam" id="PF11538"/>
    </source>
</evidence>
<dbReference type="AlphaFoldDB" id="A0AAE1QEX7"/>
<dbReference type="GO" id="GO:0004348">
    <property type="term" value="F:glucosylceramidase activity"/>
    <property type="evidence" value="ECO:0007669"/>
    <property type="project" value="UniProtKB-EC"/>
</dbReference>
<dbReference type="GO" id="GO:0016241">
    <property type="term" value="P:regulation of macroautophagy"/>
    <property type="evidence" value="ECO:0007669"/>
    <property type="project" value="UniProtKB-ARBA"/>
</dbReference>
<feature type="compositionally biased region" description="Acidic residues" evidence="13">
    <location>
        <begin position="986"/>
        <end position="995"/>
    </location>
</feature>
<accession>A0AAE1QEX7</accession>
<keyword evidence="8 12" id="KW-0746">Sphingolipid metabolism</keyword>
<feature type="region of interest" description="Disordered" evidence="13">
    <location>
        <begin position="958"/>
        <end position="995"/>
    </location>
</feature>
<dbReference type="GO" id="GO:0042391">
    <property type="term" value="P:regulation of membrane potential"/>
    <property type="evidence" value="ECO:0007669"/>
    <property type="project" value="UniProtKB-ARBA"/>
</dbReference>
<evidence type="ECO:0000259" key="17">
    <source>
        <dbReference type="Pfam" id="PF17189"/>
    </source>
</evidence>
<reference evidence="19" key="1">
    <citation type="submission" date="2023-11" db="EMBL/GenBank/DDBJ databases">
        <title>Genome assemblies of two species of porcelain crab, Petrolisthes cinctipes and Petrolisthes manimaculis (Anomura: Porcellanidae).</title>
        <authorList>
            <person name="Angst P."/>
        </authorList>
    </citation>
    <scope>NUCLEOTIDE SEQUENCE</scope>
    <source>
        <strain evidence="19">PB745_02</strain>
        <tissue evidence="19">Gill</tissue>
    </source>
</reference>
<dbReference type="GO" id="GO:0030163">
    <property type="term" value="P:protein catabolic process"/>
    <property type="evidence" value="ECO:0007669"/>
    <property type="project" value="UniProtKB-ARBA"/>
</dbReference>
<dbReference type="GO" id="GO:0007040">
    <property type="term" value="P:lysosome organization"/>
    <property type="evidence" value="ECO:0007669"/>
    <property type="project" value="UniProtKB-ARBA"/>
</dbReference>
<comment type="catalytic activity">
    <reaction evidence="1">
        <text>a beta-D-glucosyl-(1&lt;-&gt;1')-N-acylsphing-4-enine + H2O = an N-acylsphing-4-enine + D-glucose</text>
        <dbReference type="Rhea" id="RHEA:13269"/>
        <dbReference type="ChEBI" id="CHEBI:4167"/>
        <dbReference type="ChEBI" id="CHEBI:15377"/>
        <dbReference type="ChEBI" id="CHEBI:22801"/>
        <dbReference type="ChEBI" id="CHEBI:52639"/>
        <dbReference type="EC" id="3.2.1.45"/>
    </reaction>
    <physiologicalReaction direction="left-to-right" evidence="1">
        <dbReference type="Rhea" id="RHEA:13270"/>
    </physiologicalReaction>
</comment>
<protein>
    <recommendedName>
        <fullName evidence="5 12">Glucosylceramidase</fullName>
        <ecNumber evidence="5 12">3.2.1.45</ecNumber>
    </recommendedName>
</protein>
<dbReference type="InterPro" id="IPR033452">
    <property type="entry name" value="GH30_C"/>
</dbReference>
<evidence type="ECO:0000256" key="9">
    <source>
        <dbReference type="ARBA" id="ARBA00023098"/>
    </source>
</evidence>
<dbReference type="GO" id="GO:0032006">
    <property type="term" value="P:regulation of TOR signaling"/>
    <property type="evidence" value="ECO:0007669"/>
    <property type="project" value="UniProtKB-ARBA"/>
</dbReference>
<feature type="chain" id="PRO_5042029912" description="Glucosylceramidase" evidence="14">
    <location>
        <begin position="25"/>
        <end position="995"/>
    </location>
</feature>
<evidence type="ECO:0000256" key="13">
    <source>
        <dbReference type="SAM" id="MobiDB-lite"/>
    </source>
</evidence>
<feature type="domain" description="Snurportin-1 m3G cap-binding" evidence="18">
    <location>
        <begin position="745"/>
        <end position="923"/>
    </location>
</feature>
<dbReference type="GO" id="GO:0016758">
    <property type="term" value="F:hexosyltransferase activity"/>
    <property type="evidence" value="ECO:0007669"/>
    <property type="project" value="UniProtKB-ARBA"/>
</dbReference>
<dbReference type="Pfam" id="PF11538">
    <property type="entry name" value="Snurportin1"/>
    <property type="match status" value="1"/>
</dbReference>
<dbReference type="Proteomes" id="UP001292094">
    <property type="component" value="Unassembled WGS sequence"/>
</dbReference>
<evidence type="ECO:0000259" key="18">
    <source>
        <dbReference type="Pfam" id="PF21974"/>
    </source>
</evidence>
<dbReference type="EMBL" id="JAWZYT010000387">
    <property type="protein sequence ID" value="KAK4324052.1"/>
    <property type="molecule type" value="Genomic_DNA"/>
</dbReference>
<dbReference type="GO" id="GO:0005774">
    <property type="term" value="C:vacuolar membrane"/>
    <property type="evidence" value="ECO:0007669"/>
    <property type="project" value="UniProtKB-ARBA"/>
</dbReference>
<comment type="similarity">
    <text evidence="4 12">Belongs to the glycosyl hydrolase 30 family.</text>
</comment>
<evidence type="ECO:0000256" key="14">
    <source>
        <dbReference type="SAM" id="SignalP"/>
    </source>
</evidence>
<evidence type="ECO:0000256" key="2">
    <source>
        <dbReference type="ARBA" id="ARBA00004760"/>
    </source>
</evidence>
<evidence type="ECO:0000256" key="6">
    <source>
        <dbReference type="ARBA" id="ARBA00022729"/>
    </source>
</evidence>
<dbReference type="FunFam" id="3.20.20.80:FF:000030">
    <property type="entry name" value="Lysosomal acid glucosylceramidase"/>
    <property type="match status" value="1"/>
</dbReference>
<evidence type="ECO:0000256" key="8">
    <source>
        <dbReference type="ARBA" id="ARBA00022919"/>
    </source>
</evidence>
<dbReference type="SUPFAM" id="SSF51445">
    <property type="entry name" value="(Trans)glycosidases"/>
    <property type="match status" value="1"/>
</dbReference>
<comment type="pathway">
    <text evidence="2">Lipid metabolism; sphingolipid metabolism.</text>
</comment>
<organism evidence="19 20">
    <name type="scientific">Petrolisthes manimaculis</name>
    <dbReference type="NCBI Taxonomy" id="1843537"/>
    <lineage>
        <taxon>Eukaryota</taxon>
        <taxon>Metazoa</taxon>
        <taxon>Ecdysozoa</taxon>
        <taxon>Arthropoda</taxon>
        <taxon>Crustacea</taxon>
        <taxon>Multicrustacea</taxon>
        <taxon>Malacostraca</taxon>
        <taxon>Eumalacostraca</taxon>
        <taxon>Eucarida</taxon>
        <taxon>Decapoda</taxon>
        <taxon>Pleocyemata</taxon>
        <taxon>Anomura</taxon>
        <taxon>Galatheoidea</taxon>
        <taxon>Porcellanidae</taxon>
        <taxon>Petrolisthes</taxon>
    </lineage>
</organism>
<dbReference type="PANTHER" id="PTHR11069:SF23">
    <property type="entry name" value="LYSOSOMAL ACID GLUCOSYLCERAMIDASE"/>
    <property type="match status" value="1"/>
</dbReference>
<dbReference type="GO" id="GO:0006066">
    <property type="term" value="P:alcohol metabolic process"/>
    <property type="evidence" value="ECO:0007669"/>
    <property type="project" value="UniProtKB-ARBA"/>
</dbReference>
<dbReference type="PRINTS" id="PR00843">
    <property type="entry name" value="GLHYDRLASE30"/>
</dbReference>
<dbReference type="InterPro" id="IPR013780">
    <property type="entry name" value="Glyco_hydro_b"/>
</dbReference>
<evidence type="ECO:0000256" key="7">
    <source>
        <dbReference type="ARBA" id="ARBA00022801"/>
    </source>
</evidence>
<dbReference type="Gene3D" id="3.20.20.80">
    <property type="entry name" value="Glycosidases"/>
    <property type="match status" value="1"/>
</dbReference>
<evidence type="ECO:0000256" key="5">
    <source>
        <dbReference type="ARBA" id="ARBA00012658"/>
    </source>
</evidence>
<keyword evidence="9 12" id="KW-0443">Lipid metabolism</keyword>
<evidence type="ECO:0000256" key="12">
    <source>
        <dbReference type="RuleBase" id="RU361188"/>
    </source>
</evidence>
<dbReference type="Gene3D" id="2.60.40.1180">
    <property type="entry name" value="Golgi alpha-mannosidase II"/>
    <property type="match status" value="1"/>
</dbReference>
<evidence type="ECO:0000256" key="10">
    <source>
        <dbReference type="ARBA" id="ARBA00050474"/>
    </source>
</evidence>
<evidence type="ECO:0000256" key="11">
    <source>
        <dbReference type="ARBA" id="ARBA00051345"/>
    </source>
</evidence>
<dbReference type="InterPro" id="IPR047857">
    <property type="entry name" value="Snurportin1_C"/>
</dbReference>
<dbReference type="EC" id="3.2.1.45" evidence="5 12"/>
<keyword evidence="6 14" id="KW-0732">Signal</keyword>
<dbReference type="GO" id="GO:0008202">
    <property type="term" value="P:steroid metabolic process"/>
    <property type="evidence" value="ECO:0007669"/>
    <property type="project" value="UniProtKB-ARBA"/>
</dbReference>
<dbReference type="GO" id="GO:0010605">
    <property type="term" value="P:negative regulation of macromolecule metabolic process"/>
    <property type="evidence" value="ECO:0007669"/>
    <property type="project" value="UniProtKB-ARBA"/>
</dbReference>
<evidence type="ECO:0000313" key="20">
    <source>
        <dbReference type="Proteomes" id="UP001292094"/>
    </source>
</evidence>
<feature type="domain" description="Glycosyl hydrolase family 30 beta sandwich" evidence="17">
    <location>
        <begin position="543"/>
        <end position="602"/>
    </location>
</feature>
<comment type="pathway">
    <text evidence="3">Sphingolipid metabolism.</text>
</comment>
<dbReference type="Pfam" id="PF21974">
    <property type="entry name" value="SPN1_m3Gcap_bd"/>
    <property type="match status" value="1"/>
</dbReference>
<keyword evidence="12" id="KW-0326">Glycosidase</keyword>
<gene>
    <name evidence="19" type="ORF">Pmani_005301</name>
</gene>
<comment type="catalytic activity">
    <reaction evidence="10">
        <text>a beta-D-glucosylceramide + H2O = an N-acyl-sphingoid base + D-glucose</text>
        <dbReference type="Rhea" id="RHEA:81447"/>
        <dbReference type="ChEBI" id="CHEBI:4167"/>
        <dbReference type="ChEBI" id="CHEBI:15377"/>
        <dbReference type="ChEBI" id="CHEBI:83264"/>
        <dbReference type="ChEBI" id="CHEBI:83273"/>
    </reaction>
    <physiologicalReaction direction="left-to-right" evidence="10">
        <dbReference type="Rhea" id="RHEA:81448"/>
    </physiologicalReaction>
</comment>
<proteinExistence type="inferred from homology"/>
<dbReference type="InterPro" id="IPR017853">
    <property type="entry name" value="GH"/>
</dbReference>
<comment type="catalytic activity">
    <reaction evidence="11">
        <text>an N-acyl-1-beta-D-glucosyl-15-methylhexadecasphing-4-enine + H2O = an N-acyl-15-methylhexadecasphing-4-enine + D-glucose</text>
        <dbReference type="Rhea" id="RHEA:34755"/>
        <dbReference type="ChEBI" id="CHEBI:4167"/>
        <dbReference type="ChEBI" id="CHEBI:15377"/>
        <dbReference type="ChEBI" id="CHEBI:70815"/>
        <dbReference type="ChEBI" id="CHEBI:70846"/>
    </reaction>
    <physiologicalReaction direction="left-to-right" evidence="11">
        <dbReference type="Rhea" id="RHEA:34756"/>
    </physiologicalReaction>
</comment>
<evidence type="ECO:0000256" key="1">
    <source>
        <dbReference type="ARBA" id="ARBA00001013"/>
    </source>
</evidence>
<name>A0AAE1QEX7_9EUCA</name>
<dbReference type="InterPro" id="IPR024721">
    <property type="entry name" value="Snurportin-1_N"/>
</dbReference>
<keyword evidence="20" id="KW-1185">Reference proteome</keyword>
<evidence type="ECO:0000256" key="3">
    <source>
        <dbReference type="ARBA" id="ARBA00004991"/>
    </source>
</evidence>
<sequence>MGYVTRLVVVVVVVVLGLAAPCLASAGCKSKDYGHGSVVCVCDVGHCDRLSLPALPPPGLALMVTSSKAGQRWNSSTARFKAPTDTGWNDVEVEVDASTTYQSILGFGGAFTDATGLNILTLPDELQEEVLRAYYSPEGLEYNLGRVPIGGTDFSTHPYTYDDLSERERGDPALHHFSLTKEDMEYKIPIIERAKKLAHPTPIKLFGSAWGAPAWMKDNANITGKGKIKPEHYSTWAKYHVRFIESYGEHNLSFWGLTTQNEPTDGLTEGFQFNAVGWTAQEQALWVGRFLGPILHDANLDHLQLMILDDNRFFLPAWADQVMSDSVAAQYVSGVAVHWYTDWLTPTFTLDLTHSRHPSLFLLYTEACTGQWPWQPLKVVLGSWVRAEEYAADIIEALQHWVTGWTDWNLALDMKGGPNWIKNFVDAPIIINAPHGEFYKQPMYYTLAHFTKFLPEGSLRIGLTTKERNKEAENLVLPGNKRKKQLSERRMNEVTSLEDIFTQFWTSTTANRQIKEVYKIERTISENYAGRAKKKKRIRDKKRLDEQSSQHYGLSHVAFLRPDNSTVVIFLNKGHDVVQVGVNDKMFGQISLQLDPHTITTLSWRSSDTSWDIEHFRVASLIVRFVPHVSSHLTSPFITLHLTVFTTDTMDDILSSLSGVSVTAHENNPHAEHPYFALYKAKPSKSSQQERRNEVLQARKEARYDVLAHLRSIEETGETGTSDDNMECEEVRARYKRPKKYRNFVMLSEWLVDVPEDFAETYLAVPCPVGKRSLVVAARGRTRAYSKSGFMRNQFPSMLPGGNRHTCTKGYALLDCIWSQVNKTFYVLDLVVWFNQSVMESDTFFRFEWLKSRLLEGAPETQHVSKLNPYKFERIPYFDCSPNTLTKMLSEPLPFSVPLDGVLFYHRDTHYTHGATPLVGWLKSYMFPEILQVSVPESVLLEMPAKYVNLPTHIQDAKDMQKNKTEKMEVSSSSKKKTKKPSTNNEESEMEASAT</sequence>
<dbReference type="SUPFAM" id="SSF56091">
    <property type="entry name" value="DNA ligase/mRNA capping enzyme, catalytic domain"/>
    <property type="match status" value="1"/>
</dbReference>
<comment type="caution">
    <text evidence="19">The sequence shown here is derived from an EMBL/GenBank/DDBJ whole genome shotgun (WGS) entry which is preliminary data.</text>
</comment>
<dbReference type="CDD" id="cd09232">
    <property type="entry name" value="Snurportin-1_C"/>
    <property type="match status" value="1"/>
</dbReference>
<dbReference type="Gene3D" id="3.30.470.30">
    <property type="entry name" value="DNA ligase/mRNA capping enzyme"/>
    <property type="match status" value="1"/>
</dbReference>
<dbReference type="GO" id="GO:0006680">
    <property type="term" value="P:glucosylceramide catabolic process"/>
    <property type="evidence" value="ECO:0007669"/>
    <property type="project" value="UniProtKB-ARBA"/>
</dbReference>
<evidence type="ECO:0000313" key="19">
    <source>
        <dbReference type="EMBL" id="KAK4324052.1"/>
    </source>
</evidence>
<dbReference type="Pfam" id="PF02055">
    <property type="entry name" value="Glyco_hydro_30"/>
    <property type="match status" value="1"/>
</dbReference>
<dbReference type="PROSITE" id="PS51257">
    <property type="entry name" value="PROKAR_LIPOPROTEIN"/>
    <property type="match status" value="1"/>
</dbReference>
<dbReference type="PANTHER" id="PTHR11069">
    <property type="entry name" value="GLUCOSYLCERAMIDASE"/>
    <property type="match status" value="1"/>
</dbReference>
<feature type="domain" description="Snurportin-1 N-terminal" evidence="16">
    <location>
        <begin position="673"/>
        <end position="711"/>
    </location>
</feature>
<dbReference type="GO" id="GO:0006914">
    <property type="term" value="P:autophagy"/>
    <property type="evidence" value="ECO:0007669"/>
    <property type="project" value="UniProtKB-ARBA"/>
</dbReference>
<evidence type="ECO:0000256" key="4">
    <source>
        <dbReference type="ARBA" id="ARBA00005382"/>
    </source>
</evidence>
<feature type="compositionally biased region" description="Basic and acidic residues" evidence="13">
    <location>
        <begin position="958"/>
        <end position="969"/>
    </location>
</feature>
<dbReference type="SUPFAM" id="SSF51011">
    <property type="entry name" value="Glycosyl hydrolase domain"/>
    <property type="match status" value="1"/>
</dbReference>
<dbReference type="GO" id="GO:0005764">
    <property type="term" value="C:lysosome"/>
    <property type="evidence" value="ECO:0007669"/>
    <property type="project" value="UniProtKB-ARBA"/>
</dbReference>
<dbReference type="GO" id="GO:0005102">
    <property type="term" value="F:signaling receptor binding"/>
    <property type="evidence" value="ECO:0007669"/>
    <property type="project" value="UniProtKB-ARBA"/>
</dbReference>
<dbReference type="InterPro" id="IPR001139">
    <property type="entry name" value="Glyco_hydro_30"/>
</dbReference>
<feature type="signal peptide" evidence="14">
    <location>
        <begin position="1"/>
        <end position="24"/>
    </location>
</feature>
<dbReference type="Pfam" id="PF17189">
    <property type="entry name" value="Glyco_hydro_30C"/>
    <property type="match status" value="1"/>
</dbReference>
<evidence type="ECO:0000259" key="15">
    <source>
        <dbReference type="Pfam" id="PF02055"/>
    </source>
</evidence>
<dbReference type="InterPro" id="IPR033453">
    <property type="entry name" value="Glyco_hydro_30_TIM-barrel"/>
</dbReference>
<keyword evidence="7 12" id="KW-0378">Hydrolase</keyword>
<feature type="domain" description="Glycosyl hydrolase family 30 TIM-barrel" evidence="15">
    <location>
        <begin position="104"/>
        <end position="454"/>
    </location>
</feature>
<dbReference type="GO" id="GO:0051246">
    <property type="term" value="P:regulation of protein metabolic process"/>
    <property type="evidence" value="ECO:0007669"/>
    <property type="project" value="UniProtKB-ARBA"/>
</dbReference>